<reference evidence="3" key="1">
    <citation type="submission" date="2019-12" db="EMBL/GenBank/DDBJ databases">
        <title>Genome sequencing and annotation of Brassica cretica.</title>
        <authorList>
            <person name="Studholme D.J."/>
            <person name="Sarris P.F."/>
        </authorList>
    </citation>
    <scope>NUCLEOTIDE SEQUENCE</scope>
    <source>
        <strain evidence="3">PFS-001/15</strain>
        <tissue evidence="3">Leaf</tissue>
    </source>
</reference>
<sequence>MSIDAGMVLSSDDEVVVLIDGEDVLSIDFEDVWIEIQNKTHTFSVWDEFHAFMEDLDLRMKRAGYVSKTNVVLHDVEEEDERMVRYHSERLAVACGIMRVPQGKPIRVIKNLRVCEDCHSAIKCMAKIKGRVIILRDNNRFHHFKDGSCSCGDYW</sequence>
<comment type="caution">
    <text evidence="3">The sequence shown here is derived from an EMBL/GenBank/DDBJ whole genome shotgun (WGS) entry which is preliminary data.</text>
</comment>
<evidence type="ECO:0000259" key="2">
    <source>
        <dbReference type="Pfam" id="PF14432"/>
    </source>
</evidence>
<evidence type="ECO:0000313" key="3">
    <source>
        <dbReference type="EMBL" id="KAF2608751.1"/>
    </source>
</evidence>
<feature type="domain" description="DYW" evidence="2">
    <location>
        <begin position="64"/>
        <end position="155"/>
    </location>
</feature>
<organism evidence="3 4">
    <name type="scientific">Brassica cretica</name>
    <name type="common">Mustard</name>
    <dbReference type="NCBI Taxonomy" id="69181"/>
    <lineage>
        <taxon>Eukaryota</taxon>
        <taxon>Viridiplantae</taxon>
        <taxon>Streptophyta</taxon>
        <taxon>Embryophyta</taxon>
        <taxon>Tracheophyta</taxon>
        <taxon>Spermatophyta</taxon>
        <taxon>Magnoliopsida</taxon>
        <taxon>eudicotyledons</taxon>
        <taxon>Gunneridae</taxon>
        <taxon>Pentapetalae</taxon>
        <taxon>rosids</taxon>
        <taxon>malvids</taxon>
        <taxon>Brassicales</taxon>
        <taxon>Brassicaceae</taxon>
        <taxon>Brassiceae</taxon>
        <taxon>Brassica</taxon>
    </lineage>
</organism>
<protein>
    <recommendedName>
        <fullName evidence="2">DYW domain-containing protein</fullName>
    </recommendedName>
</protein>
<dbReference type="EMBL" id="QGKW02000276">
    <property type="protein sequence ID" value="KAF2608751.1"/>
    <property type="molecule type" value="Genomic_DNA"/>
</dbReference>
<evidence type="ECO:0000256" key="1">
    <source>
        <dbReference type="ARBA" id="ARBA00006643"/>
    </source>
</evidence>
<gene>
    <name evidence="3" type="ORF">F2Q68_00043349</name>
</gene>
<dbReference type="GO" id="GO:0008270">
    <property type="term" value="F:zinc ion binding"/>
    <property type="evidence" value="ECO:0007669"/>
    <property type="project" value="InterPro"/>
</dbReference>
<evidence type="ECO:0000313" key="4">
    <source>
        <dbReference type="Proteomes" id="UP000712281"/>
    </source>
</evidence>
<dbReference type="Proteomes" id="UP000712281">
    <property type="component" value="Unassembled WGS sequence"/>
</dbReference>
<dbReference type="Pfam" id="PF14432">
    <property type="entry name" value="DYW_deaminase"/>
    <property type="match status" value="1"/>
</dbReference>
<accession>A0A8S9LSC0</accession>
<proteinExistence type="inferred from homology"/>
<dbReference type="AlphaFoldDB" id="A0A8S9LSC0"/>
<dbReference type="InterPro" id="IPR032867">
    <property type="entry name" value="DYW_dom"/>
</dbReference>
<comment type="similarity">
    <text evidence="1">Belongs to the PPR family. PCMP-H subfamily.</text>
</comment>
<name>A0A8S9LSC0_BRACR</name>